<evidence type="ECO:0000313" key="4">
    <source>
        <dbReference type="Proteomes" id="UP000326837"/>
    </source>
</evidence>
<dbReference type="PANTHER" id="PTHR30093">
    <property type="entry name" value="GENERAL SECRETION PATHWAY PROTEIN G"/>
    <property type="match status" value="1"/>
</dbReference>
<dbReference type="NCBIfam" id="TIGR02532">
    <property type="entry name" value="IV_pilin_GFxxxE"/>
    <property type="match status" value="1"/>
</dbReference>
<keyword evidence="4" id="KW-1185">Reference proteome</keyword>
<dbReference type="RefSeq" id="WP_172992037.1">
    <property type="nucleotide sequence ID" value="NZ_AP021861.1"/>
</dbReference>
<reference evidence="4" key="1">
    <citation type="submission" date="2019-10" db="EMBL/GenBank/DDBJ databases">
        <title>Lacipirellula parvula gen. nov., sp. nov., representing a lineage of planctomycetes widespread in freshwater anoxic habitats, and description of the family Lacipirellulaceae.</title>
        <authorList>
            <person name="Dedysh S.N."/>
            <person name="Kulichevskaya I.S."/>
            <person name="Beletsky A.V."/>
            <person name="Rakitin A.L."/>
            <person name="Mardanov A.V."/>
            <person name="Ivanova A.A."/>
            <person name="Saltykova V.X."/>
            <person name="Rijpstra W.I.C."/>
            <person name="Sinninghe Damste J.S."/>
            <person name="Ravin N.V."/>
        </authorList>
    </citation>
    <scope>NUCLEOTIDE SEQUENCE [LARGE SCALE GENOMIC DNA]</scope>
    <source>
        <strain evidence="4">PX69</strain>
    </source>
</reference>
<dbReference type="InterPro" id="IPR011453">
    <property type="entry name" value="DUF1559"/>
</dbReference>
<dbReference type="Gene3D" id="3.30.700.10">
    <property type="entry name" value="Glycoprotein, Type 4 Pilin"/>
    <property type="match status" value="1"/>
</dbReference>
<feature type="transmembrane region" description="Helical" evidence="1">
    <location>
        <begin position="20"/>
        <end position="46"/>
    </location>
</feature>
<keyword evidence="1" id="KW-0812">Transmembrane</keyword>
<accession>A0A5K7XEP3</accession>
<dbReference type="PANTHER" id="PTHR30093:SF2">
    <property type="entry name" value="TYPE II SECRETION SYSTEM PROTEIN H"/>
    <property type="match status" value="1"/>
</dbReference>
<keyword evidence="1" id="KW-1133">Transmembrane helix</keyword>
<protein>
    <recommendedName>
        <fullName evidence="2">DUF1559 domain-containing protein</fullName>
    </recommendedName>
</protein>
<feature type="domain" description="DUF1559" evidence="2">
    <location>
        <begin position="47"/>
        <end position="320"/>
    </location>
</feature>
<dbReference type="InterPro" id="IPR045584">
    <property type="entry name" value="Pilin-like"/>
</dbReference>
<dbReference type="Pfam" id="PF07963">
    <property type="entry name" value="N_methyl"/>
    <property type="match status" value="1"/>
</dbReference>
<dbReference type="InterPro" id="IPR012902">
    <property type="entry name" value="N_methyl_site"/>
</dbReference>
<dbReference type="AlphaFoldDB" id="A0A5K7XEP3"/>
<name>A0A5K7XEP3_9BACT</name>
<dbReference type="Proteomes" id="UP000326837">
    <property type="component" value="Chromosome"/>
</dbReference>
<proteinExistence type="predicted"/>
<keyword evidence="1" id="KW-0472">Membrane</keyword>
<evidence type="ECO:0000313" key="3">
    <source>
        <dbReference type="EMBL" id="BBO33341.1"/>
    </source>
</evidence>
<evidence type="ECO:0000256" key="1">
    <source>
        <dbReference type="SAM" id="Phobius"/>
    </source>
</evidence>
<dbReference type="SUPFAM" id="SSF54523">
    <property type="entry name" value="Pili subunits"/>
    <property type="match status" value="1"/>
</dbReference>
<gene>
    <name evidence="3" type="ORF">PLANPX_2953</name>
</gene>
<sequence length="337" mass="36546">MLGVEQGNRPSAKFHPVVPAPGFTLVELLVVIAIIGVLVALLLPAVQAAREAARRAQCVNNLKNLALGNLNHESAMKIFPRSYDGFGGSSPKATPAKENGSSWIVSTFPYMEQQALYDQFKSAQAFEGRFDANNGAMSGSQGGIGRNTPAMRELMRTPLDIIRCPSDDSSLAPSETQYQWSNNEGTSGVPVTTTNYKGNAGNAWCYGRWFGNRDENPSTAPISGILFRANYVTPVSVKQITDGTSNTFLIGEDLPEQNAHSVAYYSNGSWMATDAEINYLPEPPIPRKYEDVYGFRSRHAGGAQFAMADGSVRFYEGSIDYKLYQALSTKAGDEAAN</sequence>
<dbReference type="KEGG" id="lpav:PLANPX_2953"/>
<dbReference type="NCBIfam" id="TIGR04294">
    <property type="entry name" value="pre_pil_HX9DG"/>
    <property type="match status" value="1"/>
</dbReference>
<organism evidence="3 4">
    <name type="scientific">Lacipirellula parvula</name>
    <dbReference type="NCBI Taxonomy" id="2650471"/>
    <lineage>
        <taxon>Bacteria</taxon>
        <taxon>Pseudomonadati</taxon>
        <taxon>Planctomycetota</taxon>
        <taxon>Planctomycetia</taxon>
        <taxon>Pirellulales</taxon>
        <taxon>Lacipirellulaceae</taxon>
        <taxon>Lacipirellula</taxon>
    </lineage>
</organism>
<dbReference type="EMBL" id="AP021861">
    <property type="protein sequence ID" value="BBO33341.1"/>
    <property type="molecule type" value="Genomic_DNA"/>
</dbReference>
<dbReference type="Pfam" id="PF07596">
    <property type="entry name" value="SBP_bac_10"/>
    <property type="match status" value="1"/>
</dbReference>
<dbReference type="InterPro" id="IPR027558">
    <property type="entry name" value="Pre_pil_HX9DG_C"/>
</dbReference>
<evidence type="ECO:0000259" key="2">
    <source>
        <dbReference type="Pfam" id="PF07596"/>
    </source>
</evidence>